<gene>
    <name evidence="2" type="ORF">MSP1401_LOCUS5519</name>
</gene>
<evidence type="ECO:0000256" key="1">
    <source>
        <dbReference type="SAM" id="Phobius"/>
    </source>
</evidence>
<dbReference type="EMBL" id="HBEN01006742">
    <property type="protein sequence ID" value="CAD8438988.1"/>
    <property type="molecule type" value="Transcribed_RNA"/>
</dbReference>
<sequence>MQLTSEAPKSRLAALTAGGAGLGAGLFGLGKSAAAGNAAKGAAAKSAAAATSADAAEAVAVLVAGAAAGQTGTSIVNKNARVRVIRRTPKGELPLPLQAAFALSVPASFVVALLQFLLSV</sequence>
<accession>A0A7S0GT58</accession>
<feature type="transmembrane region" description="Helical" evidence="1">
    <location>
        <begin position="97"/>
        <end position="118"/>
    </location>
</feature>
<reference evidence="2" key="1">
    <citation type="submission" date="2021-01" db="EMBL/GenBank/DDBJ databases">
        <authorList>
            <person name="Corre E."/>
            <person name="Pelletier E."/>
            <person name="Niang G."/>
            <person name="Scheremetjew M."/>
            <person name="Finn R."/>
            <person name="Kale V."/>
            <person name="Holt S."/>
            <person name="Cochrane G."/>
            <person name="Meng A."/>
            <person name="Brown T."/>
            <person name="Cohen L."/>
        </authorList>
    </citation>
    <scope>NUCLEOTIDE SEQUENCE</scope>
    <source>
        <strain evidence="2">CCAC1681</strain>
    </source>
</reference>
<dbReference type="AlphaFoldDB" id="A0A7S0GT58"/>
<keyword evidence="1" id="KW-1133">Transmembrane helix</keyword>
<proteinExistence type="predicted"/>
<keyword evidence="1" id="KW-0472">Membrane</keyword>
<organism evidence="2">
    <name type="scientific">Micromonas pusilla</name>
    <name type="common">Picoplanktonic green alga</name>
    <name type="synonym">Chromulina pusilla</name>
    <dbReference type="NCBI Taxonomy" id="38833"/>
    <lineage>
        <taxon>Eukaryota</taxon>
        <taxon>Viridiplantae</taxon>
        <taxon>Chlorophyta</taxon>
        <taxon>Mamiellophyceae</taxon>
        <taxon>Mamiellales</taxon>
        <taxon>Mamiellaceae</taxon>
        <taxon>Micromonas</taxon>
    </lineage>
</organism>
<feature type="transmembrane region" description="Helical" evidence="1">
    <location>
        <begin position="58"/>
        <end position="76"/>
    </location>
</feature>
<keyword evidence="1" id="KW-0812">Transmembrane</keyword>
<protein>
    <submittedName>
        <fullName evidence="2">Uncharacterized protein</fullName>
    </submittedName>
</protein>
<name>A0A7S0GT58_MICPS</name>
<evidence type="ECO:0000313" key="2">
    <source>
        <dbReference type="EMBL" id="CAD8438988.1"/>
    </source>
</evidence>